<comment type="caution">
    <text evidence="2">The sequence shown here is derived from an EMBL/GenBank/DDBJ whole genome shotgun (WGS) entry which is preliminary data.</text>
</comment>
<sequence length="209" mass="23418">MALLEENRKERLLQLLTNLERRVSHLVDALPELDSLRREILSEADSNMPGPVVLDIEDSLAEFEKKIAKSPVSITTVISSFLPELEGVGWYPGSERNGERRAWSGSMRTATLILPIDQSTIWCRLRGRFATAEQAATAQVLFSLNGRGVPSVCRISAHSFEYWIDLSTTESLSELAISQDKFVKDAEGKNSDRLLGLRLDEVTVFKQLK</sequence>
<reference evidence="2 3" key="1">
    <citation type="submission" date="2021-03" db="EMBL/GenBank/DDBJ databases">
        <title>Genomic Encyclopedia of Type Strains, Phase IV (KMG-IV): sequencing the most valuable type-strain genomes for metagenomic binning, comparative biology and taxonomic classification.</title>
        <authorList>
            <person name="Goeker M."/>
        </authorList>
    </citation>
    <scope>NUCLEOTIDE SEQUENCE [LARGE SCALE GENOMIC DNA]</scope>
    <source>
        <strain evidence="2 3">DSM 21600</strain>
    </source>
</reference>
<keyword evidence="3" id="KW-1185">Reference proteome</keyword>
<name>A0ABS4E2C0_9HYPH</name>
<evidence type="ECO:0000256" key="1">
    <source>
        <dbReference type="SAM" id="Coils"/>
    </source>
</evidence>
<protein>
    <submittedName>
        <fullName evidence="2">Uncharacterized protein</fullName>
    </submittedName>
</protein>
<accession>A0ABS4E2C0</accession>
<feature type="coiled-coil region" evidence="1">
    <location>
        <begin position="2"/>
        <end position="29"/>
    </location>
</feature>
<evidence type="ECO:0000313" key="2">
    <source>
        <dbReference type="EMBL" id="MBP1852095.1"/>
    </source>
</evidence>
<organism evidence="2 3">
    <name type="scientific">Rhizobium halophytocola</name>
    <dbReference type="NCBI Taxonomy" id="735519"/>
    <lineage>
        <taxon>Bacteria</taxon>
        <taxon>Pseudomonadati</taxon>
        <taxon>Pseudomonadota</taxon>
        <taxon>Alphaproteobacteria</taxon>
        <taxon>Hyphomicrobiales</taxon>
        <taxon>Rhizobiaceae</taxon>
        <taxon>Rhizobium/Agrobacterium group</taxon>
        <taxon>Rhizobium</taxon>
    </lineage>
</organism>
<evidence type="ECO:0000313" key="3">
    <source>
        <dbReference type="Proteomes" id="UP000759443"/>
    </source>
</evidence>
<dbReference type="Proteomes" id="UP000759443">
    <property type="component" value="Unassembled WGS sequence"/>
</dbReference>
<gene>
    <name evidence="2" type="ORF">J2Z17_003550</name>
</gene>
<proteinExistence type="predicted"/>
<dbReference type="RefSeq" id="WP_209946943.1">
    <property type="nucleotide sequence ID" value="NZ_JAGGJU010000010.1"/>
</dbReference>
<dbReference type="EMBL" id="JAGGJU010000010">
    <property type="protein sequence ID" value="MBP1852095.1"/>
    <property type="molecule type" value="Genomic_DNA"/>
</dbReference>
<keyword evidence="1" id="KW-0175">Coiled coil</keyword>